<feature type="compositionally biased region" description="Low complexity" evidence="16">
    <location>
        <begin position="621"/>
        <end position="636"/>
    </location>
</feature>
<dbReference type="SMART" id="SM00780">
    <property type="entry name" value="PIG-X"/>
    <property type="match status" value="1"/>
</dbReference>
<dbReference type="PANTHER" id="PTHR28533:SF1">
    <property type="entry name" value="PROTEIN PBN1"/>
    <property type="match status" value="1"/>
</dbReference>
<evidence type="ECO:0000256" key="8">
    <source>
        <dbReference type="ARBA" id="ARBA00022502"/>
    </source>
</evidence>
<dbReference type="GO" id="GO:1990529">
    <property type="term" value="C:glycosylphosphatidylinositol-mannosyltransferase I complex"/>
    <property type="evidence" value="ECO:0007669"/>
    <property type="project" value="TreeGrafter"/>
</dbReference>
<dbReference type="GO" id="GO:0048193">
    <property type="term" value="P:Golgi vesicle transport"/>
    <property type="evidence" value="ECO:0007669"/>
    <property type="project" value="UniProtKB-ARBA"/>
</dbReference>
<evidence type="ECO:0000256" key="5">
    <source>
        <dbReference type="ARBA" id="ARBA00019261"/>
    </source>
</evidence>
<dbReference type="GO" id="GO:0030008">
    <property type="term" value="C:TRAPP complex"/>
    <property type="evidence" value="ECO:0007669"/>
    <property type="project" value="InterPro"/>
</dbReference>
<keyword evidence="8" id="KW-0337">GPI-anchor biosynthesis</keyword>
<evidence type="ECO:0000256" key="12">
    <source>
        <dbReference type="ARBA" id="ARBA00022989"/>
    </source>
</evidence>
<dbReference type="GO" id="GO:0005794">
    <property type="term" value="C:Golgi apparatus"/>
    <property type="evidence" value="ECO:0007669"/>
    <property type="project" value="UniProtKB-SubCell"/>
</dbReference>
<feature type="compositionally biased region" description="Basic and acidic residues" evidence="16">
    <location>
        <begin position="518"/>
        <end position="531"/>
    </location>
</feature>
<dbReference type="InterPro" id="IPR013233">
    <property type="entry name" value="PIG-X/PBN1"/>
</dbReference>
<evidence type="ECO:0000256" key="6">
    <source>
        <dbReference type="ARBA" id="ARBA00020410"/>
    </source>
</evidence>
<dbReference type="Pfam" id="PF08320">
    <property type="entry name" value="PIG-X"/>
    <property type="match status" value="1"/>
</dbReference>
<dbReference type="AlphaFoldDB" id="A0A4U7BCI1"/>
<accession>A0A4U7BCI1</accession>
<protein>
    <recommendedName>
        <fullName evidence="6">Protein PBN1</fullName>
    </recommendedName>
    <alternativeName>
        <fullName evidence="5">Protein pbn1</fullName>
    </alternativeName>
</protein>
<feature type="region of interest" description="Disordered" evidence="16">
    <location>
        <begin position="518"/>
        <end position="537"/>
    </location>
</feature>
<keyword evidence="15" id="KW-0325">Glycoprotein</keyword>
<evidence type="ECO:0000256" key="16">
    <source>
        <dbReference type="SAM" id="MobiDB-lite"/>
    </source>
</evidence>
<dbReference type="EMBL" id="PTQR01000028">
    <property type="protein sequence ID" value="TKX25617.1"/>
    <property type="molecule type" value="Genomic_DNA"/>
</dbReference>
<comment type="caution">
    <text evidence="17">The sequence shown here is derived from an EMBL/GenBank/DDBJ whole genome shotgun (WGS) entry which is preliminary data.</text>
</comment>
<dbReference type="Gene3D" id="3.30.450.70">
    <property type="match status" value="1"/>
</dbReference>
<keyword evidence="14" id="KW-0472">Membrane</keyword>
<dbReference type="GO" id="GO:0000030">
    <property type="term" value="F:mannosyltransferase activity"/>
    <property type="evidence" value="ECO:0007669"/>
    <property type="project" value="TreeGrafter"/>
</dbReference>
<dbReference type="UniPathway" id="UPA00196"/>
<proteinExistence type="inferred from homology"/>
<dbReference type="SMART" id="SM01399">
    <property type="entry name" value="Sybindin"/>
    <property type="match status" value="1"/>
</dbReference>
<keyword evidence="9" id="KW-0812">Transmembrane</keyword>
<keyword evidence="13" id="KW-0333">Golgi apparatus</keyword>
<evidence type="ECO:0000256" key="9">
    <source>
        <dbReference type="ARBA" id="ARBA00022692"/>
    </source>
</evidence>
<dbReference type="InterPro" id="IPR011012">
    <property type="entry name" value="Longin-like_dom_sf"/>
</dbReference>
<dbReference type="Pfam" id="PF04099">
    <property type="entry name" value="Sybindin"/>
    <property type="match status" value="1"/>
</dbReference>
<dbReference type="InterPro" id="IPR007233">
    <property type="entry name" value="TRAPPC"/>
</dbReference>
<comment type="subcellular location">
    <subcellularLocation>
        <location evidence="2">Endoplasmic reticulum membrane</location>
        <topology evidence="2">Single-pass type III membrane protein</topology>
    </subcellularLocation>
    <subcellularLocation>
        <location evidence="1">Golgi apparatus</location>
    </subcellularLocation>
</comment>
<dbReference type="GO" id="GO:0006506">
    <property type="term" value="P:GPI anchor biosynthetic process"/>
    <property type="evidence" value="ECO:0007669"/>
    <property type="project" value="UniProtKB-UniPathway"/>
</dbReference>
<dbReference type="InterPro" id="IPR042322">
    <property type="entry name" value="Pbn1"/>
</dbReference>
<keyword evidence="7" id="KW-0813">Transport</keyword>
<evidence type="ECO:0000256" key="2">
    <source>
        <dbReference type="ARBA" id="ARBA00004643"/>
    </source>
</evidence>
<dbReference type="CDD" id="cd14856">
    <property type="entry name" value="TRAPPC4_synbindin"/>
    <property type="match status" value="1"/>
</dbReference>
<keyword evidence="12" id="KW-1133">Transmembrane helix</keyword>
<evidence type="ECO:0000256" key="13">
    <source>
        <dbReference type="ARBA" id="ARBA00023034"/>
    </source>
</evidence>
<feature type="region of interest" description="Disordered" evidence="16">
    <location>
        <begin position="621"/>
        <end position="656"/>
    </location>
</feature>
<evidence type="ECO:0000256" key="14">
    <source>
        <dbReference type="ARBA" id="ARBA00023136"/>
    </source>
</evidence>
<dbReference type="PANTHER" id="PTHR28533">
    <property type="entry name" value="PROTEIN PBN1"/>
    <property type="match status" value="1"/>
</dbReference>
<evidence type="ECO:0000256" key="4">
    <source>
        <dbReference type="ARBA" id="ARBA00010345"/>
    </source>
</evidence>
<comment type="similarity">
    <text evidence="4">Belongs to the PIGX family.</text>
</comment>
<evidence type="ECO:0000256" key="1">
    <source>
        <dbReference type="ARBA" id="ARBA00004555"/>
    </source>
</evidence>
<dbReference type="SUPFAM" id="SSF64356">
    <property type="entry name" value="SNARE-like"/>
    <property type="match status" value="1"/>
</dbReference>
<dbReference type="GO" id="GO:0005789">
    <property type="term" value="C:endoplasmic reticulum membrane"/>
    <property type="evidence" value="ECO:0007669"/>
    <property type="project" value="UniProtKB-SubCell"/>
</dbReference>
<evidence type="ECO:0000256" key="15">
    <source>
        <dbReference type="ARBA" id="ARBA00023180"/>
    </source>
</evidence>
<keyword evidence="10" id="KW-0256">Endoplasmic reticulum</keyword>
<comment type="pathway">
    <text evidence="3">Glycolipid biosynthesis; glycosylphosphatidylinositol-anchor biosynthesis.</text>
</comment>
<dbReference type="Proteomes" id="UP000308133">
    <property type="component" value="Unassembled WGS sequence"/>
</dbReference>
<evidence type="ECO:0000256" key="7">
    <source>
        <dbReference type="ARBA" id="ARBA00022448"/>
    </source>
</evidence>
<name>A0A4U7BCI1_9PEZI</name>
<evidence type="ECO:0000256" key="11">
    <source>
        <dbReference type="ARBA" id="ARBA00022892"/>
    </source>
</evidence>
<keyword evidence="11" id="KW-0931">ER-Golgi transport</keyword>
<evidence type="ECO:0000256" key="3">
    <source>
        <dbReference type="ARBA" id="ARBA00004687"/>
    </source>
</evidence>
<sequence length="732" mass="80866">MKERITFLVVDGEEGVNPAEVQVADDSIELPGIVAAKEWRVTLGLDQLPTQIQEVLKDSHELHVRWATSQYHETVSPLLARVSPGLHAFYTPLKGKPISPALCPTLKSIFGPHLKCDHAEDAFSKTQVLSERFASSAAYQYYQQLPDIERLQFFFVEHICKEADEDCTKIAYELAEATLLEFDYDAISHAVVVTATWPPADENGIETKRNPEDRVEVGILNRETSKEYEEISLGGFLTVLGEDDQPKPTLFSFPSRHHQVSLSSAESFTFNASFREPTGLHPTLQLTFDKSNLQPPLPSCSLHTYLTLPSTLFIDRYQFSDALFLASQNLVSLRSLSGETDLEAPEWVVKQWGSTALFEVAVPDDLPAAKRPKSLSDPWTVNIPMHLRYLPPRKINESSVYPPYMATGVETEALPGKRSTSIPYPAVFWACPADSGLKMSVNPFDRVNLGYDGLFGPKTMFWHVLPSMGKTLSVALEVPVMNMERATNVESATAFVVLVGFAWVCWKLFAGWQKGQDRKTESKPKVGKKDPSSTASLPSSYLSLTDIPLLNRDTETSDKRVVFSLLIINKAGGLIYTRTISPGLTKLSSNDYLILAGTFHGIHAIARSLCPIPPSTLAPPSAAPSIFSPTTTASTPQLGTSTSVPGPQRQPSATGIQSLESGRFRLTVLQTPTGVKFLLFTSPEQQGTEGLLQRCYETYAQFVMGNPFYSLEMPIRVEKFEREVGRVLGRGG</sequence>
<evidence type="ECO:0000313" key="18">
    <source>
        <dbReference type="Proteomes" id="UP000308133"/>
    </source>
</evidence>
<organism evidence="17 18">
    <name type="scientific">Elsinoe australis</name>
    <dbReference type="NCBI Taxonomy" id="40998"/>
    <lineage>
        <taxon>Eukaryota</taxon>
        <taxon>Fungi</taxon>
        <taxon>Dikarya</taxon>
        <taxon>Ascomycota</taxon>
        <taxon>Pezizomycotina</taxon>
        <taxon>Dothideomycetes</taxon>
        <taxon>Dothideomycetidae</taxon>
        <taxon>Myriangiales</taxon>
        <taxon>Elsinoaceae</taxon>
        <taxon>Elsinoe</taxon>
    </lineage>
</organism>
<feature type="compositionally biased region" description="Polar residues" evidence="16">
    <location>
        <begin position="637"/>
        <end position="656"/>
    </location>
</feature>
<reference evidence="17 18" key="1">
    <citation type="submission" date="2018-02" db="EMBL/GenBank/DDBJ databases">
        <title>Draft genome sequences of Elsinoe sp., causing black scab on jojoba.</title>
        <authorList>
            <person name="Stodart B."/>
            <person name="Jeffress S."/>
            <person name="Ash G."/>
            <person name="Arun Chinnappa K."/>
        </authorList>
    </citation>
    <scope>NUCLEOTIDE SEQUENCE [LARGE SCALE GENOMIC DNA]</scope>
    <source>
        <strain evidence="17 18">Hillstone_2</strain>
    </source>
</reference>
<evidence type="ECO:0000256" key="10">
    <source>
        <dbReference type="ARBA" id="ARBA00022824"/>
    </source>
</evidence>
<gene>
    <name evidence="17" type="ORF">C1H76_2267</name>
</gene>
<evidence type="ECO:0000313" key="17">
    <source>
        <dbReference type="EMBL" id="TKX25617.1"/>
    </source>
</evidence>